<dbReference type="Proteomes" id="UP001239522">
    <property type="component" value="Chromosome"/>
</dbReference>
<dbReference type="InterPro" id="IPR045682">
    <property type="entry name" value="DUF6193"/>
</dbReference>
<gene>
    <name evidence="1" type="ORF">P8A18_31810</name>
</gene>
<name>A0ABY9HT51_9ACTN</name>
<reference evidence="1 2" key="1">
    <citation type="submission" date="2023-03" db="EMBL/GenBank/DDBJ databases">
        <title>Isolation and description of six Streptomyces strains from soil environments, able to metabolize different microbial glucans.</title>
        <authorList>
            <person name="Widen T."/>
            <person name="Larsbrink J."/>
        </authorList>
    </citation>
    <scope>NUCLEOTIDE SEQUENCE [LARGE SCALE GENOMIC DNA]</scope>
    <source>
        <strain evidence="1 2">Mut1</strain>
    </source>
</reference>
<evidence type="ECO:0000313" key="2">
    <source>
        <dbReference type="Proteomes" id="UP001239522"/>
    </source>
</evidence>
<sequence>MTKDLREVVAVGAAWGVGTDVPRMREAFPFLQFDSVAEAHERGPEAAVAAQWEMLCDKAAAIPRFPEFAAVLEAAYAEPRLRSLFPFTSHWTVAFSSCTGRRYRCEVAIAPQYGDGPYLVLRYPNTGVHGETATAAQAVALALAHLPDSVGPATAGHPR</sequence>
<accession>A0ABY9HT51</accession>
<proteinExistence type="predicted"/>
<keyword evidence="2" id="KW-1185">Reference proteome</keyword>
<dbReference type="EMBL" id="CP120997">
    <property type="protein sequence ID" value="WLQ37746.1"/>
    <property type="molecule type" value="Genomic_DNA"/>
</dbReference>
<dbReference type="RefSeq" id="WP_306060213.1">
    <property type="nucleotide sequence ID" value="NZ_CP120997.1"/>
</dbReference>
<protein>
    <submittedName>
        <fullName evidence="1">DUF6193 family natural product biosynthesis protein</fullName>
    </submittedName>
</protein>
<dbReference type="Pfam" id="PF19692">
    <property type="entry name" value="DUF6193"/>
    <property type="match status" value="1"/>
</dbReference>
<evidence type="ECO:0000313" key="1">
    <source>
        <dbReference type="EMBL" id="WLQ37746.1"/>
    </source>
</evidence>
<organism evidence="1 2">
    <name type="scientific">Streptomyces castrisilvae</name>
    <dbReference type="NCBI Taxonomy" id="3033811"/>
    <lineage>
        <taxon>Bacteria</taxon>
        <taxon>Bacillati</taxon>
        <taxon>Actinomycetota</taxon>
        <taxon>Actinomycetes</taxon>
        <taxon>Kitasatosporales</taxon>
        <taxon>Streptomycetaceae</taxon>
        <taxon>Streptomyces</taxon>
    </lineage>
</organism>